<dbReference type="AlphaFoldDB" id="A0A8H6Z2C3"/>
<accession>A0A8H6Z2C3</accession>
<evidence type="ECO:0000313" key="2">
    <source>
        <dbReference type="EMBL" id="KAF7369382.1"/>
    </source>
</evidence>
<proteinExistence type="predicted"/>
<evidence type="ECO:0000313" key="3">
    <source>
        <dbReference type="Proteomes" id="UP000620124"/>
    </source>
</evidence>
<evidence type="ECO:0000256" key="1">
    <source>
        <dbReference type="SAM" id="MobiDB-lite"/>
    </source>
</evidence>
<protein>
    <submittedName>
        <fullName evidence="2">Uncharacterized protein</fullName>
    </submittedName>
</protein>
<keyword evidence="3" id="KW-1185">Reference proteome</keyword>
<reference evidence="2" key="1">
    <citation type="submission" date="2020-05" db="EMBL/GenBank/DDBJ databases">
        <title>Mycena genomes resolve the evolution of fungal bioluminescence.</title>
        <authorList>
            <person name="Tsai I.J."/>
        </authorList>
    </citation>
    <scope>NUCLEOTIDE SEQUENCE</scope>
    <source>
        <strain evidence="2">CCC161011</strain>
    </source>
</reference>
<gene>
    <name evidence="2" type="ORF">MVEN_00267000</name>
</gene>
<dbReference type="Proteomes" id="UP000620124">
    <property type="component" value="Unassembled WGS sequence"/>
</dbReference>
<comment type="caution">
    <text evidence="2">The sequence shown here is derived from an EMBL/GenBank/DDBJ whole genome shotgun (WGS) entry which is preliminary data.</text>
</comment>
<organism evidence="2 3">
    <name type="scientific">Mycena venus</name>
    <dbReference type="NCBI Taxonomy" id="2733690"/>
    <lineage>
        <taxon>Eukaryota</taxon>
        <taxon>Fungi</taxon>
        <taxon>Dikarya</taxon>
        <taxon>Basidiomycota</taxon>
        <taxon>Agaricomycotina</taxon>
        <taxon>Agaricomycetes</taxon>
        <taxon>Agaricomycetidae</taxon>
        <taxon>Agaricales</taxon>
        <taxon>Marasmiineae</taxon>
        <taxon>Mycenaceae</taxon>
        <taxon>Mycena</taxon>
    </lineage>
</organism>
<feature type="compositionally biased region" description="Acidic residues" evidence="1">
    <location>
        <begin position="96"/>
        <end position="117"/>
    </location>
</feature>
<name>A0A8H6Z2C3_9AGAR</name>
<dbReference type="EMBL" id="JACAZI010000002">
    <property type="protein sequence ID" value="KAF7369382.1"/>
    <property type="molecule type" value="Genomic_DNA"/>
</dbReference>
<feature type="region of interest" description="Disordered" evidence="1">
    <location>
        <begin position="86"/>
        <end position="117"/>
    </location>
</feature>
<sequence length="117" mass="13597">MPPKSNLNMDFLPSDVRTDQQQHITDLCNKVREDNWSQLKESTTVSVYSYQGQWWHEGKDPRTHITVWYTRLPKEPRWHIYTDGSVSKKPPKCACAEEDSDLSIDDGDEEIQEAATD</sequence>